<dbReference type="CDD" id="cd13831">
    <property type="entry name" value="HU"/>
    <property type="match status" value="1"/>
</dbReference>
<dbReference type="SMART" id="SM00411">
    <property type="entry name" value="BHL"/>
    <property type="match status" value="1"/>
</dbReference>
<dbReference type="PROSITE" id="PS00045">
    <property type="entry name" value="HISTONE_LIKE"/>
    <property type="match status" value="1"/>
</dbReference>
<dbReference type="EMBL" id="UOFH01000357">
    <property type="protein sequence ID" value="VAW66740.1"/>
    <property type="molecule type" value="Genomic_DNA"/>
</dbReference>
<dbReference type="InterPro" id="IPR010992">
    <property type="entry name" value="IHF-like_DNA-bd_dom_sf"/>
</dbReference>
<evidence type="ECO:0000256" key="2">
    <source>
        <dbReference type="ARBA" id="ARBA00023067"/>
    </source>
</evidence>
<evidence type="ECO:0000313" key="4">
    <source>
        <dbReference type="EMBL" id="VAW66740.1"/>
    </source>
</evidence>
<reference evidence="4" key="1">
    <citation type="submission" date="2018-06" db="EMBL/GenBank/DDBJ databases">
        <authorList>
            <person name="Zhirakovskaya E."/>
        </authorList>
    </citation>
    <scope>NUCLEOTIDE SEQUENCE</scope>
</reference>
<organism evidence="4">
    <name type="scientific">hydrothermal vent metagenome</name>
    <dbReference type="NCBI Taxonomy" id="652676"/>
    <lineage>
        <taxon>unclassified sequences</taxon>
        <taxon>metagenomes</taxon>
        <taxon>ecological metagenomes</taxon>
    </lineage>
</organism>
<keyword evidence="3 4" id="KW-0238">DNA-binding</keyword>
<protein>
    <submittedName>
        <fullName evidence="4">DNA-binding protein HU-beta</fullName>
    </submittedName>
</protein>
<comment type="similarity">
    <text evidence="1">Belongs to the bacterial histone-like protein family.</text>
</comment>
<gene>
    <name evidence="4" type="ORF">MNBD_GAMMA08-1772</name>
</gene>
<proteinExistence type="inferred from homology"/>
<dbReference type="AlphaFoldDB" id="A0A3B0XPX3"/>
<sequence length="90" mass="9351">MNKSELIDAIAENSGLSKADSGRALDAVISSVSGALKDNDQVTIVGFGTFLVRQRAARVGRNPQTGAEIQIKAANVPAFKPGKALKDAVN</sequence>
<accession>A0A3B0XPX3</accession>
<dbReference type="GO" id="GO:0010467">
    <property type="term" value="P:gene expression"/>
    <property type="evidence" value="ECO:0007669"/>
    <property type="project" value="UniProtKB-ARBA"/>
</dbReference>
<dbReference type="PRINTS" id="PR01727">
    <property type="entry name" value="DNABINDINGHU"/>
</dbReference>
<dbReference type="PANTHER" id="PTHR33175:SF3">
    <property type="entry name" value="DNA-BINDING PROTEIN HU-BETA"/>
    <property type="match status" value="1"/>
</dbReference>
<dbReference type="FunFam" id="4.10.520.10:FF:000001">
    <property type="entry name" value="DNA-binding protein HU"/>
    <property type="match status" value="1"/>
</dbReference>
<dbReference type="InterPro" id="IPR000119">
    <property type="entry name" value="Hist_DNA-bd"/>
</dbReference>
<keyword evidence="2" id="KW-0226">DNA condensation</keyword>
<dbReference type="Gene3D" id="4.10.520.10">
    <property type="entry name" value="IHF-like DNA-binding proteins"/>
    <property type="match status" value="1"/>
</dbReference>
<dbReference type="SUPFAM" id="SSF47729">
    <property type="entry name" value="IHF-like DNA-binding proteins"/>
    <property type="match status" value="1"/>
</dbReference>
<name>A0A3B0XPX3_9ZZZZ</name>
<dbReference type="GO" id="GO:0030261">
    <property type="term" value="P:chromosome condensation"/>
    <property type="evidence" value="ECO:0007669"/>
    <property type="project" value="UniProtKB-KW"/>
</dbReference>
<evidence type="ECO:0000256" key="3">
    <source>
        <dbReference type="ARBA" id="ARBA00023125"/>
    </source>
</evidence>
<dbReference type="GO" id="GO:0005829">
    <property type="term" value="C:cytosol"/>
    <property type="evidence" value="ECO:0007669"/>
    <property type="project" value="TreeGrafter"/>
</dbReference>
<dbReference type="Pfam" id="PF00216">
    <property type="entry name" value="Bac_DNA_binding"/>
    <property type="match status" value="1"/>
</dbReference>
<dbReference type="GO" id="GO:0030527">
    <property type="term" value="F:structural constituent of chromatin"/>
    <property type="evidence" value="ECO:0007669"/>
    <property type="project" value="InterPro"/>
</dbReference>
<dbReference type="InterPro" id="IPR020816">
    <property type="entry name" value="Histone-like_DNA-bd_CS"/>
</dbReference>
<dbReference type="GO" id="GO:0003677">
    <property type="term" value="F:DNA binding"/>
    <property type="evidence" value="ECO:0007669"/>
    <property type="project" value="UniProtKB-KW"/>
</dbReference>
<dbReference type="GO" id="GO:0032991">
    <property type="term" value="C:protein-containing complex"/>
    <property type="evidence" value="ECO:0007669"/>
    <property type="project" value="UniProtKB-ARBA"/>
</dbReference>
<evidence type="ECO:0000256" key="1">
    <source>
        <dbReference type="ARBA" id="ARBA00010529"/>
    </source>
</evidence>
<dbReference type="PANTHER" id="PTHR33175">
    <property type="entry name" value="DNA-BINDING PROTEIN HU"/>
    <property type="match status" value="1"/>
</dbReference>
<dbReference type="GO" id="GO:0042802">
    <property type="term" value="F:identical protein binding"/>
    <property type="evidence" value="ECO:0007669"/>
    <property type="project" value="UniProtKB-ARBA"/>
</dbReference>